<name>A0AC35FCZ3_9BILA</name>
<proteinExistence type="predicted"/>
<dbReference type="WBParaSite" id="PS1159_v2.g15726.t1">
    <property type="protein sequence ID" value="PS1159_v2.g15726.t1"/>
    <property type="gene ID" value="PS1159_v2.g15726"/>
</dbReference>
<dbReference type="Proteomes" id="UP000887580">
    <property type="component" value="Unplaced"/>
</dbReference>
<accession>A0AC35FCZ3</accession>
<evidence type="ECO:0000313" key="2">
    <source>
        <dbReference type="WBParaSite" id="PS1159_v2.g15726.t1"/>
    </source>
</evidence>
<organism evidence="1 2">
    <name type="scientific">Panagrolaimus sp. PS1159</name>
    <dbReference type="NCBI Taxonomy" id="55785"/>
    <lineage>
        <taxon>Eukaryota</taxon>
        <taxon>Metazoa</taxon>
        <taxon>Ecdysozoa</taxon>
        <taxon>Nematoda</taxon>
        <taxon>Chromadorea</taxon>
        <taxon>Rhabditida</taxon>
        <taxon>Tylenchina</taxon>
        <taxon>Panagrolaimomorpha</taxon>
        <taxon>Panagrolaimoidea</taxon>
        <taxon>Panagrolaimidae</taxon>
        <taxon>Panagrolaimus</taxon>
    </lineage>
</organism>
<protein>
    <submittedName>
        <fullName evidence="2">Histone deacetylase</fullName>
    </submittedName>
</protein>
<evidence type="ECO:0000313" key="1">
    <source>
        <dbReference type="Proteomes" id="UP000887580"/>
    </source>
</evidence>
<sequence length="432" mass="48987">MAVSTSTIRAVKGLNKGDEEDVIGKKRRIFYFHNEDVAHFHYGPQHPMKPQRLGACHSLVLSYGLQNYMTCIEPPKASFEEMSQYHAPDFLEFLRTVNPYNAHEYEYLFAKFNIGEDCPVFGGVYDFCSMYTGGSIEAARAINAGICDIAINWSGGLHHAKKSEASGFCYINDIVIGIIELLKKHQRVLYIDIDIHHGDGVQEAFYWTDRVMTVSLHRFGNYFFPGTGDMHDMGKGNGKGYSINIPLREGCDDDNYAFIFQPLIKSIVESYEPNVIVLQCGADSLGSDRLGCFNLSFAGHGACVRFVKNLGVPLIVLGGGGYTLRNVARCWAYETSIIVEQDDIIDKTIPLTTEYREFFAPEYTLTPDLPRRIENGNSKEYLSCIKQDMIETIRSLKSAPSVQMSNEMYFESQFIEYLKKSKKNMRIEQPRW</sequence>
<reference evidence="2" key="1">
    <citation type="submission" date="2022-11" db="UniProtKB">
        <authorList>
            <consortium name="WormBaseParasite"/>
        </authorList>
    </citation>
    <scope>IDENTIFICATION</scope>
</reference>